<protein>
    <submittedName>
        <fullName evidence="1">RusA family crossover junction endodeoxyribonuclease</fullName>
        <ecNumber evidence="1">3.1.22.4</ecNumber>
    </submittedName>
</protein>
<dbReference type="Pfam" id="PF05866">
    <property type="entry name" value="RusA"/>
    <property type="match status" value="1"/>
</dbReference>
<comment type="caution">
    <text evidence="1">The sequence shown here is derived from an EMBL/GenBank/DDBJ whole genome shotgun (WGS) entry which is preliminary data.</text>
</comment>
<gene>
    <name evidence="1" type="ORF">H9763_02230</name>
</gene>
<dbReference type="Gene3D" id="3.30.1330.70">
    <property type="entry name" value="Holliday junction resolvase RusA"/>
    <property type="match status" value="1"/>
</dbReference>
<dbReference type="Proteomes" id="UP000886883">
    <property type="component" value="Unassembled WGS sequence"/>
</dbReference>
<dbReference type="InterPro" id="IPR036614">
    <property type="entry name" value="RusA-like_sf"/>
</dbReference>
<evidence type="ECO:0000313" key="2">
    <source>
        <dbReference type="Proteomes" id="UP000886883"/>
    </source>
</evidence>
<dbReference type="GO" id="GO:0006281">
    <property type="term" value="P:DNA repair"/>
    <property type="evidence" value="ECO:0007669"/>
    <property type="project" value="InterPro"/>
</dbReference>
<name>A0A9D2MRG7_9FIRM</name>
<dbReference type="GO" id="GO:0000287">
    <property type="term" value="F:magnesium ion binding"/>
    <property type="evidence" value="ECO:0007669"/>
    <property type="project" value="InterPro"/>
</dbReference>
<sequence>MDFFIAMKPPTATAQEKQVRIVNGKPIFYDPAPVKDAKKLLIGHLILHKPDKPIEGAVSLTTLWLFPKGKSHKNGDWRVTKPDTDNLQKLLKDCMTKCGFWKDDAQVVRETVEKRWSDEPTGIYIEITELEVKQDAK</sequence>
<keyword evidence="1" id="KW-0378">Hydrolase</keyword>
<dbReference type="EMBL" id="DWXE01000006">
    <property type="protein sequence ID" value="HJB90265.1"/>
    <property type="molecule type" value="Genomic_DNA"/>
</dbReference>
<accession>A0A9D2MRG7</accession>
<dbReference type="GO" id="GO:0006310">
    <property type="term" value="P:DNA recombination"/>
    <property type="evidence" value="ECO:0007669"/>
    <property type="project" value="InterPro"/>
</dbReference>
<dbReference type="GO" id="GO:0016787">
    <property type="term" value="F:hydrolase activity"/>
    <property type="evidence" value="ECO:0007669"/>
    <property type="project" value="UniProtKB-KW"/>
</dbReference>
<evidence type="ECO:0000313" key="1">
    <source>
        <dbReference type="EMBL" id="HJB90265.1"/>
    </source>
</evidence>
<organism evidence="1 2">
    <name type="scientific">Candidatus Eisenbergiella merdigallinarum</name>
    <dbReference type="NCBI Taxonomy" id="2838552"/>
    <lineage>
        <taxon>Bacteria</taxon>
        <taxon>Bacillati</taxon>
        <taxon>Bacillota</taxon>
        <taxon>Clostridia</taxon>
        <taxon>Lachnospirales</taxon>
        <taxon>Lachnospiraceae</taxon>
        <taxon>Eisenbergiella</taxon>
    </lineage>
</organism>
<dbReference type="AlphaFoldDB" id="A0A9D2MRG7"/>
<reference evidence="1" key="2">
    <citation type="submission" date="2021-04" db="EMBL/GenBank/DDBJ databases">
        <authorList>
            <person name="Gilroy R."/>
        </authorList>
    </citation>
    <scope>NUCLEOTIDE SEQUENCE</scope>
    <source>
        <strain evidence="1">USAMLcec3-2134</strain>
    </source>
</reference>
<proteinExistence type="predicted"/>
<dbReference type="EC" id="3.1.22.4" evidence="1"/>
<reference evidence="1" key="1">
    <citation type="journal article" date="2021" name="PeerJ">
        <title>Extensive microbial diversity within the chicken gut microbiome revealed by metagenomics and culture.</title>
        <authorList>
            <person name="Gilroy R."/>
            <person name="Ravi A."/>
            <person name="Getino M."/>
            <person name="Pursley I."/>
            <person name="Horton D.L."/>
            <person name="Alikhan N.F."/>
            <person name="Baker D."/>
            <person name="Gharbi K."/>
            <person name="Hall N."/>
            <person name="Watson M."/>
            <person name="Adriaenssens E.M."/>
            <person name="Foster-Nyarko E."/>
            <person name="Jarju S."/>
            <person name="Secka A."/>
            <person name="Antonio M."/>
            <person name="Oren A."/>
            <person name="Chaudhuri R.R."/>
            <person name="La Ragione R."/>
            <person name="Hildebrand F."/>
            <person name="Pallen M.J."/>
        </authorList>
    </citation>
    <scope>NUCLEOTIDE SEQUENCE</scope>
    <source>
        <strain evidence="1">USAMLcec3-2134</strain>
    </source>
</reference>
<dbReference type="InterPro" id="IPR008822">
    <property type="entry name" value="Endonuclease_RusA-like"/>
</dbReference>
<dbReference type="SUPFAM" id="SSF103084">
    <property type="entry name" value="Holliday junction resolvase RusA"/>
    <property type="match status" value="1"/>
</dbReference>